<dbReference type="PANTHER" id="PTHR43570:SF20">
    <property type="entry name" value="ALDEHYDE DEHYDROGENASE ALDX-RELATED"/>
    <property type="match status" value="1"/>
</dbReference>
<keyword evidence="10" id="KW-1185">Reference proteome</keyword>
<gene>
    <name evidence="9" type="ORF">SAMN05660841_00833</name>
</gene>
<proteinExistence type="inferred from homology"/>
<evidence type="ECO:0000256" key="1">
    <source>
        <dbReference type="ARBA" id="ARBA00009986"/>
    </source>
</evidence>
<feature type="active site" evidence="5 6">
    <location>
        <position position="211"/>
    </location>
</feature>
<dbReference type="GO" id="GO:0005737">
    <property type="term" value="C:cytoplasm"/>
    <property type="evidence" value="ECO:0007669"/>
    <property type="project" value="TreeGrafter"/>
</dbReference>
<dbReference type="InterPro" id="IPR016160">
    <property type="entry name" value="Ald_DH_CS_CYS"/>
</dbReference>
<dbReference type="OrthoDB" id="781568at2"/>
<dbReference type="EMBL" id="FUZF01000002">
    <property type="protein sequence ID" value="SKB48792.1"/>
    <property type="molecule type" value="Genomic_DNA"/>
</dbReference>
<keyword evidence="3" id="KW-0520">NAD</keyword>
<reference evidence="10" key="1">
    <citation type="submission" date="2017-02" db="EMBL/GenBank/DDBJ databases">
        <authorList>
            <person name="Varghese N."/>
            <person name="Submissions S."/>
        </authorList>
    </citation>
    <scope>NUCLEOTIDE SEQUENCE [LARGE SCALE GENOMIC DNA]</scope>
    <source>
        <strain evidence="10">DSM 24091</strain>
    </source>
</reference>
<dbReference type="GO" id="GO:0006081">
    <property type="term" value="P:aldehyde metabolic process"/>
    <property type="evidence" value="ECO:0007669"/>
    <property type="project" value="InterPro"/>
</dbReference>
<dbReference type="InterPro" id="IPR012394">
    <property type="entry name" value="Aldehyde_DH_NAD(P)"/>
</dbReference>
<dbReference type="Pfam" id="PF00171">
    <property type="entry name" value="Aldedh"/>
    <property type="match status" value="1"/>
</dbReference>
<dbReference type="STRING" id="1513896.SAMN05660841_00833"/>
<dbReference type="PROSITE" id="PS00687">
    <property type="entry name" value="ALDEHYDE_DEHYDR_GLU"/>
    <property type="match status" value="1"/>
</dbReference>
<dbReference type="InterPro" id="IPR016162">
    <property type="entry name" value="Ald_DH_N"/>
</dbReference>
<dbReference type="FunFam" id="3.40.309.10:FF:000003">
    <property type="entry name" value="Aldehyde dehydrogenase"/>
    <property type="match status" value="1"/>
</dbReference>
<dbReference type="Gene3D" id="3.40.605.10">
    <property type="entry name" value="Aldehyde Dehydrogenase, Chain A, domain 1"/>
    <property type="match status" value="1"/>
</dbReference>
<keyword evidence="2 4" id="KW-0560">Oxidoreductase</keyword>
<dbReference type="GO" id="GO:0004029">
    <property type="term" value="F:aldehyde dehydrogenase (NAD+) activity"/>
    <property type="evidence" value="ECO:0007669"/>
    <property type="project" value="TreeGrafter"/>
</dbReference>
<name>A0A1T5BNC8_9SPHI</name>
<feature type="domain" description="Aldehyde dehydrogenase" evidence="8">
    <location>
        <begin position="8"/>
        <end position="434"/>
    </location>
</feature>
<accession>A0A1T5BNC8</accession>
<evidence type="ECO:0000256" key="3">
    <source>
        <dbReference type="ARBA" id="ARBA00023027"/>
    </source>
</evidence>
<dbReference type="PROSITE" id="PS00070">
    <property type="entry name" value="ALDEHYDE_DEHYDR_CYS"/>
    <property type="match status" value="1"/>
</dbReference>
<dbReference type="InterPro" id="IPR016161">
    <property type="entry name" value="Ald_DH/histidinol_DH"/>
</dbReference>
<feature type="active site" evidence="5">
    <location>
        <position position="245"/>
    </location>
</feature>
<dbReference type="Gene3D" id="3.40.309.10">
    <property type="entry name" value="Aldehyde Dehydrogenase, Chain A, domain 2"/>
    <property type="match status" value="1"/>
</dbReference>
<evidence type="ECO:0000256" key="2">
    <source>
        <dbReference type="ARBA" id="ARBA00023002"/>
    </source>
</evidence>
<dbReference type="SUPFAM" id="SSF53720">
    <property type="entry name" value="ALDH-like"/>
    <property type="match status" value="1"/>
</dbReference>
<dbReference type="InterPro" id="IPR029510">
    <property type="entry name" value="Ald_DH_CS_GLU"/>
</dbReference>
<dbReference type="RefSeq" id="WP_079641468.1">
    <property type="nucleotide sequence ID" value="NZ_FUZF01000002.1"/>
</dbReference>
<comment type="similarity">
    <text evidence="1 4 7">Belongs to the aldehyde dehydrogenase family.</text>
</comment>
<dbReference type="Proteomes" id="UP000190150">
    <property type="component" value="Unassembled WGS sequence"/>
</dbReference>
<sequence>MYQKVDVLFHQQKAYQRSNKLLEARQRIDHLKKLKDVIQRHEPEIFNALSTDLRKSEFEAAVTEIYFVYSEIDFAIKHLSNWVKPRRARPTVASLFAKNRIIYEPKGSCLIIAPWNYPFQLTMSPLVSALAAGNTAIIKPSEYSPHTAAVIAAILDEAFDTSVVYCALGGQEVSETLLKLPFDHIFFTGSTQVGKIVMRAAAEHLSTITLELGGKSPALIHSSADLEKTAEKVAWGKLINAGQTCIAPDYVLIHHSQEEKFIQHFKTAATRLIYGENGTIDPNSYAKIINGKHMARLNLLIEDAIQNGAEIAWQGQNNLEDSISPTILRNVKPESRILEEEIFGPLLPIVTYSDIEEAIDFIRSKPKPLALYIFSSNTRAIDNIIKSTSAGGTCVNDVILHVSNPNLPFGGVNHSGMGGSHGYFGFKAFSHERSVMYQSRVPMSKLIYPPYSNKGWVLKFLKRWM</sequence>
<evidence type="ECO:0000256" key="4">
    <source>
        <dbReference type="PIRNR" id="PIRNR036492"/>
    </source>
</evidence>
<dbReference type="InterPro" id="IPR015590">
    <property type="entry name" value="Aldehyde_DH_dom"/>
</dbReference>
<dbReference type="FunFam" id="3.40.605.10:FF:000004">
    <property type="entry name" value="Aldehyde dehydrogenase"/>
    <property type="match status" value="1"/>
</dbReference>
<dbReference type="PANTHER" id="PTHR43570">
    <property type="entry name" value="ALDEHYDE DEHYDROGENASE"/>
    <property type="match status" value="1"/>
</dbReference>
<protein>
    <recommendedName>
        <fullName evidence="4">Aldehyde dehydrogenase</fullName>
    </recommendedName>
</protein>
<evidence type="ECO:0000313" key="10">
    <source>
        <dbReference type="Proteomes" id="UP000190150"/>
    </source>
</evidence>
<dbReference type="PIRSF" id="PIRSF036492">
    <property type="entry name" value="ALDH"/>
    <property type="match status" value="1"/>
</dbReference>
<evidence type="ECO:0000259" key="8">
    <source>
        <dbReference type="Pfam" id="PF00171"/>
    </source>
</evidence>
<evidence type="ECO:0000256" key="5">
    <source>
        <dbReference type="PIRSR" id="PIRSR036492-1"/>
    </source>
</evidence>
<dbReference type="InterPro" id="IPR016163">
    <property type="entry name" value="Ald_DH_C"/>
</dbReference>
<evidence type="ECO:0000256" key="7">
    <source>
        <dbReference type="RuleBase" id="RU003345"/>
    </source>
</evidence>
<organism evidence="9 10">
    <name type="scientific">Sphingobacterium nematocida</name>
    <dbReference type="NCBI Taxonomy" id="1513896"/>
    <lineage>
        <taxon>Bacteria</taxon>
        <taxon>Pseudomonadati</taxon>
        <taxon>Bacteroidota</taxon>
        <taxon>Sphingobacteriia</taxon>
        <taxon>Sphingobacteriales</taxon>
        <taxon>Sphingobacteriaceae</taxon>
        <taxon>Sphingobacterium</taxon>
    </lineage>
</organism>
<evidence type="ECO:0000313" key="9">
    <source>
        <dbReference type="EMBL" id="SKB48792.1"/>
    </source>
</evidence>
<evidence type="ECO:0000256" key="6">
    <source>
        <dbReference type="PROSITE-ProRule" id="PRU10007"/>
    </source>
</evidence>
<dbReference type="AlphaFoldDB" id="A0A1T5BNC8"/>